<dbReference type="InterPro" id="IPR033467">
    <property type="entry name" value="Tesmin/TSO1-like_CXC"/>
</dbReference>
<evidence type="ECO:0000256" key="4">
    <source>
        <dbReference type="SAM" id="MobiDB-lite"/>
    </source>
</evidence>
<accession>F1L2W3</accession>
<reference evidence="6" key="1">
    <citation type="journal article" date="2011" name="Genome Res.">
        <title>Deep small RNA sequencing from the nematode Ascaris reveals conservation, functional diversification, and novel developmental profiles.</title>
        <authorList>
            <person name="Wang J."/>
            <person name="Czech B."/>
            <person name="Crunk A."/>
            <person name="Wallace A."/>
            <person name="Mitreva M."/>
            <person name="Hannon G.J."/>
            <person name="Davis R.E."/>
        </authorList>
    </citation>
    <scope>NUCLEOTIDE SEQUENCE</scope>
</reference>
<dbReference type="SMART" id="SM01114">
    <property type="entry name" value="CXC"/>
    <property type="match status" value="2"/>
</dbReference>
<dbReference type="GO" id="GO:0006355">
    <property type="term" value="P:regulation of DNA-templated transcription"/>
    <property type="evidence" value="ECO:0007669"/>
    <property type="project" value="TreeGrafter"/>
</dbReference>
<dbReference type="EMBL" id="JI170312">
    <property type="protein sequence ID" value="ADY44467.1"/>
    <property type="molecule type" value="mRNA"/>
</dbReference>
<evidence type="ECO:0000313" key="6">
    <source>
        <dbReference type="EMBL" id="ADY44467.1"/>
    </source>
</evidence>
<organism evidence="6">
    <name type="scientific">Ascaris suum</name>
    <name type="common">Pig roundworm</name>
    <name type="synonym">Ascaris lumbricoides</name>
    <dbReference type="NCBI Taxonomy" id="6253"/>
    <lineage>
        <taxon>Eukaryota</taxon>
        <taxon>Metazoa</taxon>
        <taxon>Ecdysozoa</taxon>
        <taxon>Nematoda</taxon>
        <taxon>Chromadorea</taxon>
        <taxon>Rhabditida</taxon>
        <taxon>Spirurina</taxon>
        <taxon>Ascaridomorpha</taxon>
        <taxon>Ascaridoidea</taxon>
        <taxon>Ascarididae</taxon>
        <taxon>Ascaris</taxon>
    </lineage>
</organism>
<dbReference type="GO" id="GO:0005634">
    <property type="term" value="C:nucleus"/>
    <property type="evidence" value="ECO:0007669"/>
    <property type="project" value="UniProtKB-SubCell"/>
</dbReference>
<sequence length="448" mass="50193">MDHGQQIVQEEVVEEVIDDGTGEIYEEMIEVEEGDEMMLEEVEEISVDDVDYAQVSGSGGYQYVVQSVPSQLDDTPVTSAQQSRLPVDDLAIVRAGHYSTQYVQQQPQQERPLQSQHVYAIRGSQVYRMNKAGGIPVAIHPVQLMHRPNENIPLRHPEERQRSGRATFYPHISTRVQATEPRVPIAFRTAEAAYQQNRLLTPFLAARMVHQKKRQSGIGIKKPCNCTKSMCLKLYCDCFANGEFCKDCNCKDCHNNLDNEAERSRAIKASLERNPNAFKPKIGVASRGRVDSERLHQKGCHCKKSNCLKNYCECYEAKVPCTERCKCSSCRNTESDRASKFRGKFGVGADVRHLSCPPSTEQRIASPFSDEESDADSPEPSDPKTLPWFYMTDEVVEAATLCLVAQAEEVESSGNTSEEQLEKAVLEEFGRCLGQVIENASKTAVTLQ</sequence>
<proteinExistence type="evidence at transcript level"/>
<feature type="compositionally biased region" description="Acidic residues" evidence="4">
    <location>
        <begin position="369"/>
        <end position="379"/>
    </location>
</feature>
<dbReference type="PROSITE" id="PS51634">
    <property type="entry name" value="CRC"/>
    <property type="match status" value="1"/>
</dbReference>
<evidence type="ECO:0000259" key="5">
    <source>
        <dbReference type="PROSITE" id="PS51634"/>
    </source>
</evidence>
<feature type="domain" description="CRC" evidence="5">
    <location>
        <begin position="220"/>
        <end position="335"/>
    </location>
</feature>
<evidence type="ECO:0000256" key="2">
    <source>
        <dbReference type="ARBA" id="ARBA00007267"/>
    </source>
</evidence>
<dbReference type="InterPro" id="IPR005172">
    <property type="entry name" value="CRC"/>
</dbReference>
<evidence type="ECO:0000256" key="3">
    <source>
        <dbReference type="ARBA" id="ARBA00023242"/>
    </source>
</evidence>
<dbReference type="Pfam" id="PF03638">
    <property type="entry name" value="TCR"/>
    <property type="match status" value="2"/>
</dbReference>
<dbReference type="AlphaFoldDB" id="F1L2W3"/>
<name>F1L2W3_ASCSU</name>
<dbReference type="PANTHER" id="PTHR12446">
    <property type="entry name" value="TESMIN/TSO1-RELATED"/>
    <property type="match status" value="1"/>
</dbReference>
<feature type="region of interest" description="Disordered" evidence="4">
    <location>
        <begin position="356"/>
        <end position="386"/>
    </location>
</feature>
<keyword evidence="3" id="KW-0539">Nucleus</keyword>
<dbReference type="PANTHER" id="PTHR12446:SF34">
    <property type="entry name" value="PROTEIN LIN-54 HOMOLOG"/>
    <property type="match status" value="1"/>
</dbReference>
<evidence type="ECO:0000256" key="1">
    <source>
        <dbReference type="ARBA" id="ARBA00004123"/>
    </source>
</evidence>
<comment type="similarity">
    <text evidence="2">Belongs to the lin-54 family.</text>
</comment>
<comment type="subcellular location">
    <subcellularLocation>
        <location evidence="1">Nucleus</location>
    </subcellularLocation>
</comment>
<dbReference type="InterPro" id="IPR028307">
    <property type="entry name" value="Lin-54_fam"/>
</dbReference>
<protein>
    <submittedName>
        <fullName evidence="6">Protein lin-54</fullName>
    </submittedName>
</protein>